<dbReference type="InterPro" id="IPR036188">
    <property type="entry name" value="FAD/NAD-bd_sf"/>
</dbReference>
<dbReference type="OMA" id="QTEPWIN"/>
<evidence type="ECO:0000256" key="2">
    <source>
        <dbReference type="ARBA" id="ARBA00004193"/>
    </source>
</evidence>
<feature type="compositionally biased region" description="Low complexity" evidence="30">
    <location>
        <begin position="28"/>
        <end position="48"/>
    </location>
</feature>
<dbReference type="PRINTS" id="PR00368">
    <property type="entry name" value="FADPNR"/>
</dbReference>
<dbReference type="Gene3D" id="3.50.50.100">
    <property type="match status" value="1"/>
</dbReference>
<evidence type="ECO:0000256" key="5">
    <source>
        <dbReference type="ARBA" id="ARBA00004502"/>
    </source>
</evidence>
<name>A0A8C4UEB5_FALTI</name>
<dbReference type="Pfam" id="PF07992">
    <property type="entry name" value="Pyr_redox_2"/>
    <property type="match status" value="1"/>
</dbReference>
<dbReference type="GO" id="GO:0005634">
    <property type="term" value="C:nucleus"/>
    <property type="evidence" value="ECO:0007669"/>
    <property type="project" value="UniProtKB-SubCell"/>
</dbReference>
<evidence type="ECO:0000256" key="3">
    <source>
        <dbReference type="ARBA" id="ARBA00004325"/>
    </source>
</evidence>
<evidence type="ECO:0000256" key="11">
    <source>
        <dbReference type="ARBA" id="ARBA00022692"/>
    </source>
</evidence>
<feature type="region of interest" description="Disordered" evidence="30">
    <location>
        <begin position="1"/>
        <end position="105"/>
    </location>
</feature>
<feature type="compositionally biased region" description="Basic residues" evidence="30">
    <location>
        <begin position="89"/>
        <end position="104"/>
    </location>
</feature>
<dbReference type="Ensembl" id="ENSFTIT00000010895.1">
    <property type="protein sequence ID" value="ENSFTIP00000010436.1"/>
    <property type="gene ID" value="ENSFTIG00000007005.1"/>
</dbReference>
<reference evidence="32" key="1">
    <citation type="submission" date="2025-08" db="UniProtKB">
        <authorList>
            <consortium name="Ensembl"/>
        </authorList>
    </citation>
    <scope>IDENTIFICATION</scope>
</reference>
<keyword evidence="14" id="KW-0832">Ubl conjugation</keyword>
<feature type="compositionally biased region" description="Low complexity" evidence="30">
    <location>
        <begin position="55"/>
        <end position="66"/>
    </location>
</feature>
<evidence type="ECO:0000256" key="8">
    <source>
        <dbReference type="ARBA" id="ARBA00022490"/>
    </source>
</evidence>
<dbReference type="PANTHER" id="PTHR43735">
    <property type="entry name" value="APOPTOSIS-INDUCING FACTOR 1"/>
    <property type="match status" value="1"/>
</dbReference>
<dbReference type="PANTHER" id="PTHR43735:SF3">
    <property type="entry name" value="FERROPTOSIS SUPPRESSOR PROTEIN 1"/>
    <property type="match status" value="1"/>
</dbReference>
<keyword evidence="13" id="KW-0274">FAD</keyword>
<dbReference type="GO" id="GO:0043065">
    <property type="term" value="P:positive regulation of apoptotic process"/>
    <property type="evidence" value="ECO:0007669"/>
    <property type="project" value="TreeGrafter"/>
</dbReference>
<keyword evidence="21" id="KW-0449">Lipoprotein</keyword>
<evidence type="ECO:0000256" key="7">
    <source>
        <dbReference type="ARBA" id="ARBA00022475"/>
    </source>
</evidence>
<evidence type="ECO:0000256" key="29">
    <source>
        <dbReference type="ARBA" id="ARBA00049479"/>
    </source>
</evidence>
<dbReference type="GO" id="GO:0004174">
    <property type="term" value="F:electron-transferring-flavoprotein dehydrogenase activity"/>
    <property type="evidence" value="ECO:0007669"/>
    <property type="project" value="TreeGrafter"/>
</dbReference>
<comment type="catalytic activity">
    <reaction evidence="29">
        <text>menaquinone-4 + NADH + H(+) = menaquinol-4 + NAD(+)</text>
        <dbReference type="Rhea" id="RHEA:74079"/>
        <dbReference type="ChEBI" id="CHEBI:15378"/>
        <dbReference type="ChEBI" id="CHEBI:57540"/>
        <dbReference type="ChEBI" id="CHEBI:57945"/>
        <dbReference type="ChEBI" id="CHEBI:78277"/>
        <dbReference type="ChEBI" id="CHEBI:193091"/>
    </reaction>
    <physiologicalReaction direction="left-to-right" evidence="29">
        <dbReference type="Rhea" id="RHEA:74080"/>
    </physiologicalReaction>
</comment>
<evidence type="ECO:0000256" key="1">
    <source>
        <dbReference type="ARBA" id="ARBA00004123"/>
    </source>
</evidence>
<keyword evidence="17" id="KW-0560">Oxidoreductase</keyword>
<keyword evidence="8" id="KW-0963">Cytoplasm</keyword>
<dbReference type="PRINTS" id="PR00469">
    <property type="entry name" value="PNDRDTASEII"/>
</dbReference>
<dbReference type="InterPro" id="IPR023753">
    <property type="entry name" value="FAD/NAD-binding_dom"/>
</dbReference>
<dbReference type="FunFam" id="3.50.50.100:FF:000003">
    <property type="entry name" value="Apoptosis-inducing factor, mitochondrion-associated, 2"/>
    <property type="match status" value="1"/>
</dbReference>
<dbReference type="GO" id="GO:0005811">
    <property type="term" value="C:lipid droplet"/>
    <property type="evidence" value="ECO:0007669"/>
    <property type="project" value="UniProtKB-SubCell"/>
</dbReference>
<evidence type="ECO:0000256" key="9">
    <source>
        <dbReference type="ARBA" id="ARBA00022630"/>
    </source>
</evidence>
<dbReference type="GO" id="GO:0005886">
    <property type="term" value="C:plasma membrane"/>
    <property type="evidence" value="ECO:0007669"/>
    <property type="project" value="UniProtKB-SubCell"/>
</dbReference>
<dbReference type="SUPFAM" id="SSF51905">
    <property type="entry name" value="FAD/NAD(P)-binding domain"/>
    <property type="match status" value="1"/>
</dbReference>
<keyword evidence="15" id="KW-1133">Transmembrane helix</keyword>
<keyword evidence="9" id="KW-0285">Flavoprotein</keyword>
<keyword evidence="33" id="KW-1185">Reference proteome</keyword>
<comment type="similarity">
    <text evidence="6">Belongs to the FAD-dependent oxidoreductase family.</text>
</comment>
<evidence type="ECO:0000256" key="21">
    <source>
        <dbReference type="ARBA" id="ARBA00023288"/>
    </source>
</evidence>
<keyword evidence="18" id="KW-0496">Mitochondrion</keyword>
<feature type="domain" description="FAD/NAD(P)-binding" evidence="31">
    <location>
        <begin position="115"/>
        <end position="401"/>
    </location>
</feature>
<comment type="catalytic activity">
    <reaction evidence="27">
        <text>ubiquinone-10 + NADH + H(+) = ubiquinol-10 + NAD(+)</text>
        <dbReference type="Rhea" id="RHEA:61984"/>
        <dbReference type="ChEBI" id="CHEBI:15378"/>
        <dbReference type="ChEBI" id="CHEBI:46245"/>
        <dbReference type="ChEBI" id="CHEBI:57540"/>
        <dbReference type="ChEBI" id="CHEBI:57945"/>
        <dbReference type="ChEBI" id="CHEBI:64183"/>
    </reaction>
    <physiologicalReaction direction="left-to-right" evidence="27">
        <dbReference type="Rhea" id="RHEA:61985"/>
    </physiologicalReaction>
</comment>
<dbReference type="GO" id="GO:0031966">
    <property type="term" value="C:mitochondrial membrane"/>
    <property type="evidence" value="ECO:0007669"/>
    <property type="project" value="UniProtKB-SubCell"/>
</dbReference>
<evidence type="ECO:0000256" key="22">
    <source>
        <dbReference type="ARBA" id="ARBA00037027"/>
    </source>
</evidence>
<protein>
    <recommendedName>
        <fullName evidence="23">Ferroptosis suppressor protein 1</fullName>
    </recommendedName>
    <alternativeName>
        <fullName evidence="24">Apoptosis-inducing factor homologous mitochondrion-associated inducer of death</fullName>
    </alternativeName>
    <alternativeName>
        <fullName evidence="25">p53-responsive gene 3 protein</fullName>
    </alternativeName>
</protein>
<organism evidence="32 33">
    <name type="scientific">Falco tinnunculus</name>
    <name type="common">Common kestrel</name>
    <dbReference type="NCBI Taxonomy" id="100819"/>
    <lineage>
        <taxon>Eukaryota</taxon>
        <taxon>Metazoa</taxon>
        <taxon>Chordata</taxon>
        <taxon>Craniata</taxon>
        <taxon>Vertebrata</taxon>
        <taxon>Euteleostomi</taxon>
        <taxon>Archelosauria</taxon>
        <taxon>Archosauria</taxon>
        <taxon>Dinosauria</taxon>
        <taxon>Saurischia</taxon>
        <taxon>Theropoda</taxon>
        <taxon>Coelurosauria</taxon>
        <taxon>Aves</taxon>
        <taxon>Neognathae</taxon>
        <taxon>Neoaves</taxon>
        <taxon>Telluraves</taxon>
        <taxon>Australaves</taxon>
        <taxon>Falconiformes</taxon>
        <taxon>Falconidae</taxon>
        <taxon>Falco</taxon>
    </lineage>
</organism>
<evidence type="ECO:0000313" key="32">
    <source>
        <dbReference type="Ensembl" id="ENSFTIP00000010436.1"/>
    </source>
</evidence>
<accession>A0A8C4UEB5</accession>
<dbReference type="OrthoDB" id="3244603at2759"/>
<keyword evidence="16" id="KW-0007">Acetylation</keyword>
<evidence type="ECO:0000256" key="13">
    <source>
        <dbReference type="ARBA" id="ARBA00022827"/>
    </source>
</evidence>
<evidence type="ECO:0000256" key="4">
    <source>
        <dbReference type="ARBA" id="ARBA00004496"/>
    </source>
</evidence>
<dbReference type="AlphaFoldDB" id="A0A8C4UEB5"/>
<evidence type="ECO:0000256" key="14">
    <source>
        <dbReference type="ARBA" id="ARBA00022843"/>
    </source>
</evidence>
<keyword evidence="20" id="KW-0539">Nucleus</keyword>
<comment type="cofactor">
    <cofactor evidence="22">
        <name>6-hydroxy-FAD</name>
        <dbReference type="ChEBI" id="CHEBI:60470"/>
    </cofactor>
</comment>
<comment type="subcellular location">
    <subcellularLocation>
        <location evidence="2">Cell membrane</location>
        <topology evidence="2">Lipid-anchor</topology>
    </subcellularLocation>
    <subcellularLocation>
        <location evidence="4">Cytoplasm</location>
    </subcellularLocation>
    <subcellularLocation>
        <location evidence="5">Lipid droplet</location>
    </subcellularLocation>
    <subcellularLocation>
        <location evidence="3">Mitochondrion membrane</location>
    </subcellularLocation>
    <subcellularLocation>
        <location evidence="1">Nucleus</location>
    </subcellularLocation>
</comment>
<proteinExistence type="inferred from homology"/>
<evidence type="ECO:0000256" key="20">
    <source>
        <dbReference type="ARBA" id="ARBA00023242"/>
    </source>
</evidence>
<evidence type="ECO:0000259" key="31">
    <source>
        <dbReference type="Pfam" id="PF07992"/>
    </source>
</evidence>
<evidence type="ECO:0000313" key="33">
    <source>
        <dbReference type="Proteomes" id="UP000694562"/>
    </source>
</evidence>
<keyword evidence="10" id="KW-0551">Lipid droplet</keyword>
<comment type="catalytic activity">
    <reaction evidence="26">
        <text>menadione + NADH + H(+) = menadiol + NAD(+)</text>
        <dbReference type="Rhea" id="RHEA:69695"/>
        <dbReference type="ChEBI" id="CHEBI:6746"/>
        <dbReference type="ChEBI" id="CHEBI:15378"/>
        <dbReference type="ChEBI" id="CHEBI:28869"/>
        <dbReference type="ChEBI" id="CHEBI:57540"/>
        <dbReference type="ChEBI" id="CHEBI:57945"/>
    </reaction>
    <physiologicalReaction direction="left-to-right" evidence="26">
        <dbReference type="Rhea" id="RHEA:69696"/>
    </physiologicalReaction>
</comment>
<evidence type="ECO:0000256" key="24">
    <source>
        <dbReference type="ARBA" id="ARBA00041541"/>
    </source>
</evidence>
<evidence type="ECO:0000256" key="27">
    <source>
        <dbReference type="ARBA" id="ARBA00049236"/>
    </source>
</evidence>
<evidence type="ECO:0000256" key="6">
    <source>
        <dbReference type="ARBA" id="ARBA00006442"/>
    </source>
</evidence>
<evidence type="ECO:0000256" key="28">
    <source>
        <dbReference type="ARBA" id="ARBA00049275"/>
    </source>
</evidence>
<reference evidence="32" key="2">
    <citation type="submission" date="2025-09" db="UniProtKB">
        <authorList>
            <consortium name="Ensembl"/>
        </authorList>
    </citation>
    <scope>IDENTIFICATION</scope>
</reference>
<dbReference type="GO" id="GO:0008637">
    <property type="term" value="P:apoptotic mitochondrial changes"/>
    <property type="evidence" value="ECO:0007669"/>
    <property type="project" value="TreeGrafter"/>
</dbReference>
<dbReference type="GO" id="GO:0050660">
    <property type="term" value="F:flavin adenine dinucleotide binding"/>
    <property type="evidence" value="ECO:0007669"/>
    <property type="project" value="TreeGrafter"/>
</dbReference>
<evidence type="ECO:0000256" key="25">
    <source>
        <dbReference type="ARBA" id="ARBA00042318"/>
    </source>
</evidence>
<evidence type="ECO:0000256" key="15">
    <source>
        <dbReference type="ARBA" id="ARBA00022989"/>
    </source>
</evidence>
<dbReference type="Proteomes" id="UP000694562">
    <property type="component" value="Unplaced"/>
</dbReference>
<keyword evidence="12" id="KW-0519">Myristate</keyword>
<evidence type="ECO:0000256" key="26">
    <source>
        <dbReference type="ARBA" id="ARBA00048412"/>
    </source>
</evidence>
<keyword evidence="11" id="KW-0812">Transmembrane</keyword>
<sequence length="476" mass="50569">MGADAEKVAAPRSGLRCSPGRAGRPGGRQRPAAPQGRGPQTALGLRSGPAPPSPAGSLAPPAAGRRAAGRTCPRSGPAPGSRRGCTGRAPHRPAPRRGRQRRAMGSRLSVDGSVRVVVVGGGFGGTAAASLLKAWAIPFVLVDAGDAFHHNVAALRAAVQSGFAKKTFISYSVTFGESFRQGKVVGIDPGRQQVLLSDGEELHYSHLILATGSDGPFPGKFNKDIDMESAIQTYEDMVKEIEKSERILVVGGGAAGVEMAAEIKTEYPAKEVTLIHSKIALADVELLDSVRQEVKEILLRKGVHLLLSERVSDVENLTLNQFQKDMVVRTEKGTEVVADMVVLCTGIKINSSAYAAAFGDKMASNSALKVNKHLQLEGYENIYAIGDCADLKEPKMAYHAGLHANIAVTNIINSLTHKPLKTYEPGSLTFLLSMGRNDGVGQVNGFYVGRLLVTIAKSRDLFVSKSWKTMGQTMPS</sequence>
<comment type="catalytic activity">
    <reaction evidence="28">
        <text>phylloquinone + NADH + H(+) = phylloquinol + NAD(+)</text>
        <dbReference type="Rhea" id="RHEA:74075"/>
        <dbReference type="ChEBI" id="CHEBI:15378"/>
        <dbReference type="ChEBI" id="CHEBI:18067"/>
        <dbReference type="ChEBI" id="CHEBI:28433"/>
        <dbReference type="ChEBI" id="CHEBI:57540"/>
        <dbReference type="ChEBI" id="CHEBI:57945"/>
    </reaction>
    <physiologicalReaction direction="left-to-right" evidence="28">
        <dbReference type="Rhea" id="RHEA:74076"/>
    </physiologicalReaction>
</comment>
<evidence type="ECO:0000256" key="16">
    <source>
        <dbReference type="ARBA" id="ARBA00022990"/>
    </source>
</evidence>
<keyword evidence="7" id="KW-1003">Cell membrane</keyword>
<keyword evidence="19" id="KW-0472">Membrane</keyword>
<evidence type="ECO:0000256" key="12">
    <source>
        <dbReference type="ARBA" id="ARBA00022707"/>
    </source>
</evidence>
<evidence type="ECO:0000256" key="18">
    <source>
        <dbReference type="ARBA" id="ARBA00023128"/>
    </source>
</evidence>
<evidence type="ECO:0000256" key="30">
    <source>
        <dbReference type="SAM" id="MobiDB-lite"/>
    </source>
</evidence>
<evidence type="ECO:0000256" key="17">
    <source>
        <dbReference type="ARBA" id="ARBA00023002"/>
    </source>
</evidence>
<evidence type="ECO:0000256" key="10">
    <source>
        <dbReference type="ARBA" id="ARBA00022677"/>
    </source>
</evidence>
<evidence type="ECO:0000256" key="23">
    <source>
        <dbReference type="ARBA" id="ARBA00040253"/>
    </source>
</evidence>
<evidence type="ECO:0000256" key="19">
    <source>
        <dbReference type="ARBA" id="ARBA00023136"/>
    </source>
</evidence>